<dbReference type="AlphaFoldDB" id="A0A158DIL9"/>
<protein>
    <submittedName>
        <fullName evidence="1">Uncharacterized protein</fullName>
    </submittedName>
</protein>
<dbReference type="Proteomes" id="UP000054870">
    <property type="component" value="Unassembled WGS sequence"/>
</dbReference>
<proteinExistence type="predicted"/>
<reference evidence="1" key="1">
    <citation type="submission" date="2016-01" db="EMBL/GenBank/DDBJ databases">
        <authorList>
            <person name="Peeters C."/>
        </authorList>
    </citation>
    <scope>NUCLEOTIDE SEQUENCE [LARGE SCALE GENOMIC DNA]</scope>
    <source>
        <strain evidence="1">LMG 29318</strain>
    </source>
</reference>
<sequence>MYMAIATRDVQTYTKAERGALRAASVIPQWQRCVIDGASCGGQNKQAHMRCKSGVVYVNEPDWKSFSLIPQENLQGAIAMKSMNLCAPDNVPDE</sequence>
<keyword evidence="2" id="KW-1185">Reference proteome</keyword>
<dbReference type="EMBL" id="FCOF02000070">
    <property type="protein sequence ID" value="SAK94303.1"/>
    <property type="molecule type" value="Genomic_DNA"/>
</dbReference>
<evidence type="ECO:0000313" key="1">
    <source>
        <dbReference type="EMBL" id="SAK94303.1"/>
    </source>
</evidence>
<name>A0A158DIL9_9BURK</name>
<accession>A0A158DIL9</accession>
<organism evidence="1 2">
    <name type="scientific">Caballeronia catudaia</name>
    <dbReference type="NCBI Taxonomy" id="1777136"/>
    <lineage>
        <taxon>Bacteria</taxon>
        <taxon>Pseudomonadati</taxon>
        <taxon>Pseudomonadota</taxon>
        <taxon>Betaproteobacteria</taxon>
        <taxon>Burkholderiales</taxon>
        <taxon>Burkholderiaceae</taxon>
        <taxon>Caballeronia</taxon>
    </lineage>
</organism>
<comment type="caution">
    <text evidence="1">The sequence shown here is derived from an EMBL/GenBank/DDBJ whole genome shotgun (WGS) entry which is preliminary data.</text>
</comment>
<gene>
    <name evidence="1" type="ORF">AWB75_06793</name>
</gene>
<evidence type="ECO:0000313" key="2">
    <source>
        <dbReference type="Proteomes" id="UP000054870"/>
    </source>
</evidence>